<gene>
    <name evidence="2" type="ORF">HC757_08475</name>
</gene>
<organism evidence="2 3">
    <name type="scientific">Shewanella salipaludis</name>
    <dbReference type="NCBI Taxonomy" id="2723052"/>
    <lineage>
        <taxon>Bacteria</taxon>
        <taxon>Pseudomonadati</taxon>
        <taxon>Pseudomonadota</taxon>
        <taxon>Gammaproteobacteria</taxon>
        <taxon>Alteromonadales</taxon>
        <taxon>Shewanellaceae</taxon>
        <taxon>Shewanella</taxon>
    </lineage>
</organism>
<protein>
    <submittedName>
        <fullName evidence="2">Uncharacterized protein</fullName>
    </submittedName>
</protein>
<name>A0A972G678_9GAMM</name>
<dbReference type="RefSeq" id="WP_169563665.1">
    <property type="nucleotide sequence ID" value="NZ_JAAXYH010000004.1"/>
</dbReference>
<dbReference type="EMBL" id="JAAXYH010000004">
    <property type="protein sequence ID" value="NMH65205.1"/>
    <property type="molecule type" value="Genomic_DNA"/>
</dbReference>
<dbReference type="Proteomes" id="UP000737113">
    <property type="component" value="Unassembled WGS sequence"/>
</dbReference>
<evidence type="ECO:0000313" key="2">
    <source>
        <dbReference type="EMBL" id="NMH65205.1"/>
    </source>
</evidence>
<comment type="caution">
    <text evidence="2">The sequence shown here is derived from an EMBL/GenBank/DDBJ whole genome shotgun (WGS) entry which is preliminary data.</text>
</comment>
<evidence type="ECO:0000256" key="1">
    <source>
        <dbReference type="SAM" id="MobiDB-lite"/>
    </source>
</evidence>
<dbReference type="AlphaFoldDB" id="A0A972G678"/>
<accession>A0A972G678</accession>
<sequence>MKLITAMSRQTKATAASEVNQKLVNFLVNIRVSFIYPLTRRIIIVMILVEMSQHRAPKAPAIIQQERLKGNRQEGGSRPGGKDAAREAGSAYGPGCPG</sequence>
<keyword evidence="3" id="KW-1185">Reference proteome</keyword>
<reference evidence="2" key="1">
    <citation type="submission" date="2020-04" db="EMBL/GenBank/DDBJ databases">
        <title>Description of Shewanella salipaludis sp. nov., isolated from a salt marsh.</title>
        <authorList>
            <person name="Park S."/>
            <person name="Yoon J.-H."/>
        </authorList>
    </citation>
    <scope>NUCLEOTIDE SEQUENCE</scope>
    <source>
        <strain evidence="2">SHSM-M6</strain>
    </source>
</reference>
<feature type="region of interest" description="Disordered" evidence="1">
    <location>
        <begin position="63"/>
        <end position="98"/>
    </location>
</feature>
<evidence type="ECO:0000313" key="3">
    <source>
        <dbReference type="Proteomes" id="UP000737113"/>
    </source>
</evidence>
<proteinExistence type="predicted"/>